<sequence>MPNKVISSTIIKTISVHGKALIVKYATRTETWYRPYLSTTVQSDFASAVEKADIPAGATVAIMTESEHPSQSDSADHFTTVYDDSKGNHIKTKHVYR</sequence>
<dbReference type="EMBL" id="KE148155">
    <property type="protein sequence ID" value="EPE05818.1"/>
    <property type="molecule type" value="Genomic_DNA"/>
</dbReference>
<name>S3CHK5_OPHP1</name>
<dbReference type="HOGENOM" id="CLU_152044_1_0_1"/>
<evidence type="ECO:0000313" key="3">
    <source>
        <dbReference type="Proteomes" id="UP000016923"/>
    </source>
</evidence>
<feature type="compositionally biased region" description="Basic residues" evidence="1">
    <location>
        <begin position="88"/>
        <end position="97"/>
    </location>
</feature>
<keyword evidence="3" id="KW-1185">Reference proteome</keyword>
<gene>
    <name evidence="2" type="ORF">F503_08349</name>
</gene>
<protein>
    <submittedName>
        <fullName evidence="2">Uncharacterized protein</fullName>
    </submittedName>
</protein>
<feature type="region of interest" description="Disordered" evidence="1">
    <location>
        <begin position="66"/>
        <end position="97"/>
    </location>
</feature>
<feature type="compositionally biased region" description="Basic and acidic residues" evidence="1">
    <location>
        <begin position="66"/>
        <end position="76"/>
    </location>
</feature>
<reference evidence="2 3" key="1">
    <citation type="journal article" date="2013" name="BMC Genomics">
        <title>The genome and transcriptome of the pine saprophyte Ophiostoma piceae, and a comparison with the bark beetle-associated pine pathogen Grosmannia clavigera.</title>
        <authorList>
            <person name="Haridas S."/>
            <person name="Wang Y."/>
            <person name="Lim L."/>
            <person name="Massoumi Alamouti S."/>
            <person name="Jackman S."/>
            <person name="Docking R."/>
            <person name="Robertson G."/>
            <person name="Birol I."/>
            <person name="Bohlmann J."/>
            <person name="Breuil C."/>
        </authorList>
    </citation>
    <scope>NUCLEOTIDE SEQUENCE [LARGE SCALE GENOMIC DNA]</scope>
    <source>
        <strain evidence="2 3">UAMH 11346</strain>
    </source>
</reference>
<dbReference type="Proteomes" id="UP000016923">
    <property type="component" value="Unassembled WGS sequence"/>
</dbReference>
<dbReference type="VEuPathDB" id="FungiDB:F503_08349"/>
<accession>S3CHK5</accession>
<evidence type="ECO:0000313" key="2">
    <source>
        <dbReference type="EMBL" id="EPE05818.1"/>
    </source>
</evidence>
<evidence type="ECO:0000256" key="1">
    <source>
        <dbReference type="SAM" id="MobiDB-lite"/>
    </source>
</evidence>
<organism evidence="2 3">
    <name type="scientific">Ophiostoma piceae (strain UAMH 11346)</name>
    <name type="common">Sap stain fungus</name>
    <dbReference type="NCBI Taxonomy" id="1262450"/>
    <lineage>
        <taxon>Eukaryota</taxon>
        <taxon>Fungi</taxon>
        <taxon>Dikarya</taxon>
        <taxon>Ascomycota</taxon>
        <taxon>Pezizomycotina</taxon>
        <taxon>Sordariomycetes</taxon>
        <taxon>Sordariomycetidae</taxon>
        <taxon>Ophiostomatales</taxon>
        <taxon>Ophiostomataceae</taxon>
        <taxon>Ophiostoma</taxon>
    </lineage>
</organism>
<proteinExistence type="predicted"/>
<dbReference type="eggNOG" id="ENOG502SRBG">
    <property type="taxonomic scope" value="Eukaryota"/>
</dbReference>
<dbReference type="OMA" id="GEHISTK"/>
<dbReference type="AlphaFoldDB" id="S3CHK5"/>
<dbReference type="OrthoDB" id="5235678at2759"/>